<gene>
    <name evidence="10" type="ORF">GCM10017584_21160</name>
</gene>
<evidence type="ECO:0000259" key="9">
    <source>
        <dbReference type="PROSITE" id="PS51755"/>
    </source>
</evidence>
<dbReference type="InterPro" id="IPR001867">
    <property type="entry name" value="OmpR/PhoB-type_DNA-bd"/>
</dbReference>
<evidence type="ECO:0000313" key="11">
    <source>
        <dbReference type="Proteomes" id="UP001142372"/>
    </source>
</evidence>
<dbReference type="EMBL" id="BSEN01000009">
    <property type="protein sequence ID" value="GLJ76542.1"/>
    <property type="molecule type" value="Genomic_DNA"/>
</dbReference>
<dbReference type="PROSITE" id="PS51755">
    <property type="entry name" value="OMPR_PHOB"/>
    <property type="match status" value="1"/>
</dbReference>
<keyword evidence="3" id="KW-0805">Transcription regulation</keyword>
<dbReference type="PROSITE" id="PS50110">
    <property type="entry name" value="RESPONSE_REGULATORY"/>
    <property type="match status" value="1"/>
</dbReference>
<evidence type="ECO:0000256" key="1">
    <source>
        <dbReference type="ARBA" id="ARBA00022553"/>
    </source>
</evidence>
<reference evidence="10" key="2">
    <citation type="submission" date="2023-01" db="EMBL/GenBank/DDBJ databases">
        <authorList>
            <person name="Sun Q."/>
            <person name="Evtushenko L."/>
        </authorList>
    </citation>
    <scope>NUCLEOTIDE SEQUENCE</scope>
    <source>
        <strain evidence="10">VKM Ac-1401</strain>
    </source>
</reference>
<evidence type="ECO:0000256" key="3">
    <source>
        <dbReference type="ARBA" id="ARBA00023015"/>
    </source>
</evidence>
<name>A0A9W6HAW2_9MICO</name>
<dbReference type="InterPro" id="IPR016032">
    <property type="entry name" value="Sig_transdc_resp-reg_C-effctor"/>
</dbReference>
<dbReference type="PANTHER" id="PTHR48111:SF1">
    <property type="entry name" value="TWO-COMPONENT RESPONSE REGULATOR ORR33"/>
    <property type="match status" value="1"/>
</dbReference>
<dbReference type="Gene3D" id="3.40.50.2300">
    <property type="match status" value="1"/>
</dbReference>
<dbReference type="Pfam" id="PF00072">
    <property type="entry name" value="Response_reg"/>
    <property type="match status" value="1"/>
</dbReference>
<evidence type="ECO:0000313" key="10">
    <source>
        <dbReference type="EMBL" id="GLJ76542.1"/>
    </source>
</evidence>
<dbReference type="GO" id="GO:0000156">
    <property type="term" value="F:phosphorelay response regulator activity"/>
    <property type="evidence" value="ECO:0007669"/>
    <property type="project" value="TreeGrafter"/>
</dbReference>
<feature type="DNA-binding region" description="OmpR/PhoB-type" evidence="7">
    <location>
        <begin position="141"/>
        <end position="234"/>
    </location>
</feature>
<dbReference type="RefSeq" id="WP_271177203.1">
    <property type="nucleotide sequence ID" value="NZ_BAAAJO010000008.1"/>
</dbReference>
<dbReference type="SMART" id="SM00862">
    <property type="entry name" value="Trans_reg_C"/>
    <property type="match status" value="1"/>
</dbReference>
<keyword evidence="5" id="KW-0804">Transcription</keyword>
<proteinExistence type="predicted"/>
<dbReference type="PANTHER" id="PTHR48111">
    <property type="entry name" value="REGULATOR OF RPOS"/>
    <property type="match status" value="1"/>
</dbReference>
<dbReference type="InterPro" id="IPR039420">
    <property type="entry name" value="WalR-like"/>
</dbReference>
<dbReference type="GO" id="GO:0000976">
    <property type="term" value="F:transcription cis-regulatory region binding"/>
    <property type="evidence" value="ECO:0007669"/>
    <property type="project" value="TreeGrafter"/>
</dbReference>
<keyword evidence="4 7" id="KW-0238">DNA-binding</keyword>
<evidence type="ECO:0000256" key="5">
    <source>
        <dbReference type="ARBA" id="ARBA00023163"/>
    </source>
</evidence>
<dbReference type="GO" id="GO:0005829">
    <property type="term" value="C:cytosol"/>
    <property type="evidence" value="ECO:0007669"/>
    <property type="project" value="TreeGrafter"/>
</dbReference>
<evidence type="ECO:0000256" key="2">
    <source>
        <dbReference type="ARBA" id="ARBA00023012"/>
    </source>
</evidence>
<dbReference type="CDD" id="cd00383">
    <property type="entry name" value="trans_reg_C"/>
    <property type="match status" value="1"/>
</dbReference>
<reference evidence="10" key="1">
    <citation type="journal article" date="2014" name="Int. J. Syst. Evol. Microbiol.">
        <title>Complete genome sequence of Corynebacterium casei LMG S-19264T (=DSM 44701T), isolated from a smear-ripened cheese.</title>
        <authorList>
            <consortium name="US DOE Joint Genome Institute (JGI-PGF)"/>
            <person name="Walter F."/>
            <person name="Albersmeier A."/>
            <person name="Kalinowski J."/>
            <person name="Ruckert C."/>
        </authorList>
    </citation>
    <scope>NUCLEOTIDE SEQUENCE</scope>
    <source>
        <strain evidence="10">VKM Ac-1401</strain>
    </source>
</reference>
<dbReference type="SUPFAM" id="SSF46894">
    <property type="entry name" value="C-terminal effector domain of the bipartite response regulators"/>
    <property type="match status" value="1"/>
</dbReference>
<feature type="domain" description="OmpR/PhoB-type" evidence="9">
    <location>
        <begin position="141"/>
        <end position="234"/>
    </location>
</feature>
<evidence type="ECO:0000256" key="6">
    <source>
        <dbReference type="PROSITE-ProRule" id="PRU00169"/>
    </source>
</evidence>
<dbReference type="SUPFAM" id="SSF52172">
    <property type="entry name" value="CheY-like"/>
    <property type="match status" value="1"/>
</dbReference>
<dbReference type="InterPro" id="IPR036388">
    <property type="entry name" value="WH-like_DNA-bd_sf"/>
</dbReference>
<dbReference type="Gene3D" id="6.10.250.690">
    <property type="match status" value="1"/>
</dbReference>
<dbReference type="InterPro" id="IPR011006">
    <property type="entry name" value="CheY-like_superfamily"/>
</dbReference>
<evidence type="ECO:0000256" key="7">
    <source>
        <dbReference type="PROSITE-ProRule" id="PRU01091"/>
    </source>
</evidence>
<dbReference type="SMART" id="SM00448">
    <property type="entry name" value="REC"/>
    <property type="match status" value="1"/>
</dbReference>
<sequence length="236" mass="25690">MSREPDGAPAYAVTVATKPRVLVAEDDLELAGMLTELLESEGYEVTVASDGQKALHLGLTQPFDVVLLDRGLPVLDGLDVLRSIRQQGITSPVLVLSALGNPAHRVEGLDSGAEDYMAKPFDIDELFARLRVLRRRGTVTAPSIRFAGGILDTGNRTVILDTDERTVLSERESALLEQLGRRPTQVFSRAMLLDTVFADADDPGVVDTYVHHLRKKLGWSLIETVRGLGYRMGGLG</sequence>
<protein>
    <submittedName>
        <fullName evidence="10">Transcriptional regulator</fullName>
    </submittedName>
</protein>
<dbReference type="Gene3D" id="1.10.10.10">
    <property type="entry name" value="Winged helix-like DNA-binding domain superfamily/Winged helix DNA-binding domain"/>
    <property type="match status" value="1"/>
</dbReference>
<evidence type="ECO:0000256" key="4">
    <source>
        <dbReference type="ARBA" id="ARBA00023125"/>
    </source>
</evidence>
<dbReference type="Proteomes" id="UP001142372">
    <property type="component" value="Unassembled WGS sequence"/>
</dbReference>
<accession>A0A9W6HAW2</accession>
<dbReference type="GO" id="GO:0032993">
    <property type="term" value="C:protein-DNA complex"/>
    <property type="evidence" value="ECO:0007669"/>
    <property type="project" value="TreeGrafter"/>
</dbReference>
<keyword evidence="1 6" id="KW-0597">Phosphoprotein</keyword>
<dbReference type="InterPro" id="IPR001789">
    <property type="entry name" value="Sig_transdc_resp-reg_receiver"/>
</dbReference>
<keyword evidence="11" id="KW-1185">Reference proteome</keyword>
<feature type="modified residue" description="4-aspartylphosphate" evidence="6">
    <location>
        <position position="69"/>
    </location>
</feature>
<feature type="domain" description="Response regulatory" evidence="8">
    <location>
        <begin position="20"/>
        <end position="134"/>
    </location>
</feature>
<dbReference type="AlphaFoldDB" id="A0A9W6HAW2"/>
<keyword evidence="2" id="KW-0902">Two-component regulatory system</keyword>
<evidence type="ECO:0000259" key="8">
    <source>
        <dbReference type="PROSITE" id="PS50110"/>
    </source>
</evidence>
<organism evidence="10 11">
    <name type="scientific">Leifsonia poae</name>
    <dbReference type="NCBI Taxonomy" id="110933"/>
    <lineage>
        <taxon>Bacteria</taxon>
        <taxon>Bacillati</taxon>
        <taxon>Actinomycetota</taxon>
        <taxon>Actinomycetes</taxon>
        <taxon>Micrococcales</taxon>
        <taxon>Microbacteriaceae</taxon>
        <taxon>Leifsonia</taxon>
    </lineage>
</organism>
<comment type="caution">
    <text evidence="10">The sequence shown here is derived from an EMBL/GenBank/DDBJ whole genome shotgun (WGS) entry which is preliminary data.</text>
</comment>
<dbReference type="GO" id="GO:0006355">
    <property type="term" value="P:regulation of DNA-templated transcription"/>
    <property type="evidence" value="ECO:0007669"/>
    <property type="project" value="InterPro"/>
</dbReference>
<dbReference type="Pfam" id="PF00486">
    <property type="entry name" value="Trans_reg_C"/>
    <property type="match status" value="1"/>
</dbReference>